<protein>
    <submittedName>
        <fullName evidence="2">Uncharacterized protein</fullName>
    </submittedName>
</protein>
<comment type="caution">
    <text evidence="2">The sequence shown here is derived from an EMBL/GenBank/DDBJ whole genome shotgun (WGS) entry which is preliminary data.</text>
</comment>
<dbReference type="RefSeq" id="WP_057505822.1">
    <property type="nucleotide sequence ID" value="NZ_LLXS01000010.1"/>
</dbReference>
<evidence type="ECO:0000313" key="2">
    <source>
        <dbReference type="EMBL" id="KRG43998.1"/>
    </source>
</evidence>
<feature type="transmembrane region" description="Helical" evidence="1">
    <location>
        <begin position="28"/>
        <end position="54"/>
    </location>
</feature>
<name>A0A0R0AQN3_9GAMM</name>
<keyword evidence="3" id="KW-1185">Reference proteome</keyword>
<feature type="transmembrane region" description="Helical" evidence="1">
    <location>
        <begin position="232"/>
        <end position="251"/>
    </location>
</feature>
<keyword evidence="1" id="KW-0472">Membrane</keyword>
<sequence length="337" mass="36913">MNAVHHITPLGKFKWLLKREYWENRGGFLWAPLIAGGVSLLLSLMAIVAGLWAANRAADNGDLHINGVNVNGLDLKLLTTQMSPADMTKWAEGMNFTLVLSSAWPFIVLGFVVFFYCLGALYDDRRDRSVLFWKSMPLSDTQTVLSKLFSALVVAPVLAVIAGILTMLGFLLMISLVALAHGGSPMTLIWGPASPLTLIGGMFAWIPVYALWALPTAGWLLLCSSWAKSKPFLWAVMLPVFAGVVVSWFGLMKLFDMNAGWFWAHVVGRLLLGTVPGIEMAYKADLNGGQSLQSVLHGLTPADQFTTLVSPQLWIGAVVGIAFIVLAIWLRQRRDDI</sequence>
<feature type="transmembrane region" description="Helical" evidence="1">
    <location>
        <begin position="103"/>
        <end position="123"/>
    </location>
</feature>
<dbReference type="EMBL" id="LLXS01000010">
    <property type="protein sequence ID" value="KRG43998.1"/>
    <property type="molecule type" value="Genomic_DNA"/>
</dbReference>
<keyword evidence="1" id="KW-0812">Transmembrane</keyword>
<organism evidence="2 3">
    <name type="scientific">Stenotrophomonas pictorum JCM 9942</name>
    <dbReference type="NCBI Taxonomy" id="1236960"/>
    <lineage>
        <taxon>Bacteria</taxon>
        <taxon>Pseudomonadati</taxon>
        <taxon>Pseudomonadota</taxon>
        <taxon>Gammaproteobacteria</taxon>
        <taxon>Lysobacterales</taxon>
        <taxon>Lysobacteraceae</taxon>
        <taxon>Stenotrophomonas</taxon>
    </lineage>
</organism>
<feature type="transmembrane region" description="Helical" evidence="1">
    <location>
        <begin position="313"/>
        <end position="330"/>
    </location>
</feature>
<feature type="transmembrane region" description="Helical" evidence="1">
    <location>
        <begin position="197"/>
        <end position="220"/>
    </location>
</feature>
<proteinExistence type="predicted"/>
<keyword evidence="1" id="KW-1133">Transmembrane helix</keyword>
<evidence type="ECO:0000256" key="1">
    <source>
        <dbReference type="SAM" id="Phobius"/>
    </source>
</evidence>
<gene>
    <name evidence="2" type="ORF">ARC78_06660</name>
</gene>
<reference evidence="2 3" key="1">
    <citation type="submission" date="2015-10" db="EMBL/GenBank/DDBJ databases">
        <title>Genome sequencing and analysis of members of genus Stenotrophomonas.</title>
        <authorList>
            <person name="Patil P.P."/>
            <person name="Midha S."/>
            <person name="Patil P.B."/>
        </authorList>
    </citation>
    <scope>NUCLEOTIDE SEQUENCE [LARGE SCALE GENOMIC DNA]</scope>
    <source>
        <strain evidence="2 3">JCM 9942</strain>
    </source>
</reference>
<dbReference type="AlphaFoldDB" id="A0A0R0AQN3"/>
<feature type="transmembrane region" description="Helical" evidence="1">
    <location>
        <begin position="144"/>
        <end position="177"/>
    </location>
</feature>
<accession>A0A0R0AQN3</accession>
<dbReference type="Proteomes" id="UP000050836">
    <property type="component" value="Unassembled WGS sequence"/>
</dbReference>
<evidence type="ECO:0000313" key="3">
    <source>
        <dbReference type="Proteomes" id="UP000050836"/>
    </source>
</evidence>